<dbReference type="PROSITE" id="PS00501">
    <property type="entry name" value="SPASE_I_1"/>
    <property type="match status" value="1"/>
</dbReference>
<feature type="domain" description="Peptidase S26" evidence="10">
    <location>
        <begin position="60"/>
        <end position="261"/>
    </location>
</feature>
<organism evidence="11 12">
    <name type="scientific">Halochromatium glycolicum</name>
    <dbReference type="NCBI Taxonomy" id="85075"/>
    <lineage>
        <taxon>Bacteria</taxon>
        <taxon>Pseudomonadati</taxon>
        <taxon>Pseudomonadota</taxon>
        <taxon>Gammaproteobacteria</taxon>
        <taxon>Chromatiales</taxon>
        <taxon>Chromatiaceae</taxon>
        <taxon>Halochromatium</taxon>
    </lineage>
</organism>
<comment type="caution">
    <text evidence="11">The sequence shown here is derived from an EMBL/GenBank/DDBJ whole genome shotgun (WGS) entry which is preliminary data.</text>
</comment>
<reference evidence="11" key="1">
    <citation type="submission" date="2017-08" db="EMBL/GenBank/DDBJ databases">
        <authorList>
            <person name="Imhoff J.F."/>
            <person name="Rahn T."/>
            <person name="Kuenzel S."/>
            <person name="Neulinger S.C."/>
        </authorList>
    </citation>
    <scope>NUCLEOTIDE SEQUENCE</scope>
    <source>
        <strain evidence="11">DSM 11080</strain>
    </source>
</reference>
<dbReference type="SUPFAM" id="SSF51306">
    <property type="entry name" value="LexA/Signal peptidase"/>
    <property type="match status" value="1"/>
</dbReference>
<keyword evidence="12" id="KW-1185">Reference proteome</keyword>
<dbReference type="PROSITE" id="PS00760">
    <property type="entry name" value="SPASE_I_2"/>
    <property type="match status" value="1"/>
</dbReference>
<keyword evidence="5 8" id="KW-0645">Protease</keyword>
<gene>
    <name evidence="11" type="primary">lepB</name>
    <name evidence="11" type="ORF">CKO40_14495</name>
</gene>
<keyword evidence="8" id="KW-0472">Membrane</keyword>
<feature type="transmembrane region" description="Helical" evidence="8">
    <location>
        <begin position="62"/>
        <end position="80"/>
    </location>
</feature>
<keyword evidence="6 8" id="KW-0378">Hydrolase</keyword>
<dbReference type="GO" id="GO:0016020">
    <property type="term" value="C:membrane"/>
    <property type="evidence" value="ECO:0007669"/>
    <property type="project" value="UniProtKB-SubCell"/>
</dbReference>
<protein>
    <recommendedName>
        <fullName evidence="4 8">Signal peptidase I</fullName>
        <ecNumber evidence="3 8">3.4.21.89</ecNumber>
    </recommendedName>
</protein>
<dbReference type="GO" id="GO:0009003">
    <property type="term" value="F:signal peptidase activity"/>
    <property type="evidence" value="ECO:0007669"/>
    <property type="project" value="UniProtKB-EC"/>
</dbReference>
<dbReference type="InterPro" id="IPR036286">
    <property type="entry name" value="LexA/Signal_pep-like_sf"/>
</dbReference>
<dbReference type="AlphaFoldDB" id="A0AAJ0U5M6"/>
<evidence type="ECO:0000256" key="7">
    <source>
        <dbReference type="PIRSR" id="PIRSR600223-1"/>
    </source>
</evidence>
<dbReference type="InterPro" id="IPR019533">
    <property type="entry name" value="Peptidase_S26"/>
</dbReference>
<dbReference type="EMBL" id="NRSJ01000027">
    <property type="protein sequence ID" value="MBK1705734.1"/>
    <property type="molecule type" value="Genomic_DNA"/>
</dbReference>
<dbReference type="InterPro" id="IPR000223">
    <property type="entry name" value="Pept_S26A_signal_pept_1"/>
</dbReference>
<dbReference type="PROSITE" id="PS00761">
    <property type="entry name" value="SPASE_I_3"/>
    <property type="match status" value="1"/>
</dbReference>
<evidence type="ECO:0000313" key="11">
    <source>
        <dbReference type="EMBL" id="MBK1705734.1"/>
    </source>
</evidence>
<dbReference type="PRINTS" id="PR00727">
    <property type="entry name" value="LEADERPTASE"/>
</dbReference>
<evidence type="ECO:0000313" key="12">
    <source>
        <dbReference type="Proteomes" id="UP001296776"/>
    </source>
</evidence>
<accession>A0AAJ0U5M6</accession>
<evidence type="ECO:0000256" key="1">
    <source>
        <dbReference type="ARBA" id="ARBA00000677"/>
    </source>
</evidence>
<evidence type="ECO:0000256" key="5">
    <source>
        <dbReference type="ARBA" id="ARBA00022670"/>
    </source>
</evidence>
<dbReference type="Gene3D" id="2.10.109.10">
    <property type="entry name" value="Umud Fragment, subunit A"/>
    <property type="match status" value="1"/>
</dbReference>
<dbReference type="RefSeq" id="WP_200346950.1">
    <property type="nucleotide sequence ID" value="NZ_NRSJ01000027.1"/>
</dbReference>
<dbReference type="CDD" id="cd06530">
    <property type="entry name" value="S26_SPase_I"/>
    <property type="match status" value="1"/>
</dbReference>
<comment type="similarity">
    <text evidence="2 9">Belongs to the peptidase S26 family.</text>
</comment>
<dbReference type="InterPro" id="IPR019757">
    <property type="entry name" value="Pept_S26A_signal_pept_1_Lys-AS"/>
</dbReference>
<dbReference type="NCBIfam" id="TIGR02227">
    <property type="entry name" value="sigpep_I_bact"/>
    <property type="match status" value="1"/>
</dbReference>
<dbReference type="EC" id="3.4.21.89" evidence="3 8"/>
<feature type="active site" evidence="7">
    <location>
        <position position="90"/>
    </location>
</feature>
<keyword evidence="8" id="KW-0812">Transmembrane</keyword>
<evidence type="ECO:0000256" key="4">
    <source>
        <dbReference type="ARBA" id="ARBA00019232"/>
    </source>
</evidence>
<reference evidence="11" key="2">
    <citation type="journal article" date="2020" name="Microorganisms">
        <title>Osmotic Adaptation and Compatible Solute Biosynthesis of Phototrophic Bacteria as Revealed from Genome Analyses.</title>
        <authorList>
            <person name="Imhoff J.F."/>
            <person name="Rahn T."/>
            <person name="Kunzel S."/>
            <person name="Keller A."/>
            <person name="Neulinger S.C."/>
        </authorList>
    </citation>
    <scope>NUCLEOTIDE SEQUENCE</scope>
    <source>
        <strain evidence="11">DSM 11080</strain>
    </source>
</reference>
<dbReference type="Proteomes" id="UP001296776">
    <property type="component" value="Unassembled WGS sequence"/>
</dbReference>
<dbReference type="PANTHER" id="PTHR43390:SF1">
    <property type="entry name" value="CHLOROPLAST PROCESSING PEPTIDASE"/>
    <property type="match status" value="1"/>
</dbReference>
<evidence type="ECO:0000256" key="8">
    <source>
        <dbReference type="RuleBase" id="RU003993"/>
    </source>
</evidence>
<dbReference type="PANTHER" id="PTHR43390">
    <property type="entry name" value="SIGNAL PEPTIDASE I"/>
    <property type="match status" value="1"/>
</dbReference>
<name>A0AAJ0U5M6_9GAMM</name>
<evidence type="ECO:0000256" key="6">
    <source>
        <dbReference type="ARBA" id="ARBA00022801"/>
    </source>
</evidence>
<evidence type="ECO:0000256" key="3">
    <source>
        <dbReference type="ARBA" id="ARBA00013208"/>
    </source>
</evidence>
<proteinExistence type="inferred from homology"/>
<evidence type="ECO:0000256" key="9">
    <source>
        <dbReference type="RuleBase" id="RU362042"/>
    </source>
</evidence>
<dbReference type="InterPro" id="IPR019758">
    <property type="entry name" value="Pept_S26A_signal_pept_1_CS"/>
</dbReference>
<dbReference type="Pfam" id="PF10502">
    <property type="entry name" value="Peptidase_S26"/>
    <property type="match status" value="1"/>
</dbReference>
<feature type="transmembrane region" description="Helical" evidence="8">
    <location>
        <begin position="6"/>
        <end position="28"/>
    </location>
</feature>
<dbReference type="GO" id="GO:0006465">
    <property type="term" value="P:signal peptide processing"/>
    <property type="evidence" value="ECO:0007669"/>
    <property type="project" value="InterPro"/>
</dbReference>
<evidence type="ECO:0000256" key="2">
    <source>
        <dbReference type="ARBA" id="ARBA00009370"/>
    </source>
</evidence>
<feature type="active site" evidence="7">
    <location>
        <position position="145"/>
    </location>
</feature>
<dbReference type="GO" id="GO:0004252">
    <property type="term" value="F:serine-type endopeptidase activity"/>
    <property type="evidence" value="ECO:0007669"/>
    <property type="project" value="InterPro"/>
</dbReference>
<dbReference type="InterPro" id="IPR019756">
    <property type="entry name" value="Pept_S26A_signal_pept_1_Ser-AS"/>
</dbReference>
<sequence>MSFDFPTFLVAATALTGGIWLIDALFFAPKRRRIATAAASGASDETAPASAGGYKEPVLVEYARSFFPVILIVLLLRSFVVEPFRIPSGSMMPTLLVGDFILVNKFAYGLRWPVLNSKFVELGEPERGDVIVFRFPQDESVDYIKRVIGVPGDQVYYRDKTVYLNGEPLGQIPLGNYVGENGRPTGLLEAIEKIDDREHEILINPRTGDFPRACRVLADGPVTVPEESYFVMGDNRDNSNDGRCWGFVPEENLVGKAFAIWMSWDGGRDGFPVNLGRIGDVIH</sequence>
<comment type="subcellular location">
    <subcellularLocation>
        <location evidence="9">Membrane</location>
        <topology evidence="9">Multi-pass membrane protein</topology>
    </subcellularLocation>
</comment>
<comment type="catalytic activity">
    <reaction evidence="1 8">
        <text>Cleavage of hydrophobic, N-terminal signal or leader sequences from secreted and periplasmic proteins.</text>
        <dbReference type="EC" id="3.4.21.89"/>
    </reaction>
</comment>
<keyword evidence="8" id="KW-1133">Transmembrane helix</keyword>
<evidence type="ECO:0000259" key="10">
    <source>
        <dbReference type="Pfam" id="PF10502"/>
    </source>
</evidence>